<evidence type="ECO:0000313" key="1">
    <source>
        <dbReference type="EMBL" id="KAJ1725329.1"/>
    </source>
</evidence>
<dbReference type="OrthoDB" id="5569948at2759"/>
<protein>
    <submittedName>
        <fullName evidence="1">Uncharacterized protein</fullName>
    </submittedName>
</protein>
<accession>A0A9W7Y7G5</accession>
<sequence length="121" mass="13526">MNFSILRRTLCPSSSVVVLRGLKTTAPKAMAAMGSRMYTKVEMYTETDHINPIEFQRYLQSRDRELKGYLVEESEILASESFNADASLSEGSSTNGSLNGRAVNEEFAKQIHDLLNPNYGE</sequence>
<organism evidence="1 2">
    <name type="scientific">Coemansia erecta</name>
    <dbReference type="NCBI Taxonomy" id="147472"/>
    <lineage>
        <taxon>Eukaryota</taxon>
        <taxon>Fungi</taxon>
        <taxon>Fungi incertae sedis</taxon>
        <taxon>Zoopagomycota</taxon>
        <taxon>Kickxellomycotina</taxon>
        <taxon>Kickxellomycetes</taxon>
        <taxon>Kickxellales</taxon>
        <taxon>Kickxellaceae</taxon>
        <taxon>Coemansia</taxon>
    </lineage>
</organism>
<evidence type="ECO:0000313" key="2">
    <source>
        <dbReference type="Proteomes" id="UP001149813"/>
    </source>
</evidence>
<reference evidence="1" key="1">
    <citation type="submission" date="2022-07" db="EMBL/GenBank/DDBJ databases">
        <title>Phylogenomic reconstructions and comparative analyses of Kickxellomycotina fungi.</title>
        <authorList>
            <person name="Reynolds N.K."/>
            <person name="Stajich J.E."/>
            <person name="Barry K."/>
            <person name="Grigoriev I.V."/>
            <person name="Crous P."/>
            <person name="Smith M.E."/>
        </authorList>
    </citation>
    <scope>NUCLEOTIDE SEQUENCE</scope>
    <source>
        <strain evidence="1">NBRC 32514</strain>
    </source>
</reference>
<name>A0A9W7Y7G5_9FUNG</name>
<dbReference type="AlphaFoldDB" id="A0A9W7Y7G5"/>
<proteinExistence type="predicted"/>
<gene>
    <name evidence="1" type="ORF">LPJ53_000461</name>
</gene>
<dbReference type="EMBL" id="JANBOJ010000007">
    <property type="protein sequence ID" value="KAJ1725329.1"/>
    <property type="molecule type" value="Genomic_DNA"/>
</dbReference>
<keyword evidence="2" id="KW-1185">Reference proteome</keyword>
<dbReference type="Proteomes" id="UP001149813">
    <property type="component" value="Unassembled WGS sequence"/>
</dbReference>
<comment type="caution">
    <text evidence="1">The sequence shown here is derived from an EMBL/GenBank/DDBJ whole genome shotgun (WGS) entry which is preliminary data.</text>
</comment>